<accession>A0A5C6D3H5</accession>
<dbReference type="SUPFAM" id="SSF52047">
    <property type="entry name" value="RNI-like"/>
    <property type="match status" value="3"/>
</dbReference>
<sequence>MRNLKLLGIGVAGVTSDDMQVLKYMKELREIQLGGQLDEQTLEILTGLPELESVRLGETSLTEKGLQSLGKLTKLRVLGLGYCTITGDGLKYLGSCSDLEVMTLVSATVEDLSGLQALSNLRFLDIINTLAPRNQVAAIQRALPECKIISDSVRGLAWTKTDPDQLACQWLISVGGHGTIVEFNGFLSHLPDGELGIFSEGMFCYLRTVDVADNAAVDDTSLKNLAGLIHLEKLNLKGTSITDACIPHFERLRALRWLKLTGTKLSAEGVSRIAAMLPECGIISEHGGSINGNPGDAPNFALAFDGKTADVELTQIEHNPDGSFTIEATVARAESSAEQINILSAEDSDGSIVMAILANGRPAVQMWERTNVPQSEALSVVQPGTLTHIAGVFDDEVLRVFVDGKLEGTASIGKLAQPSSIFYLGKEFEHGQKFDGTIDEIRISSTARYSEDFTPVERFEPDEHTLALYHCDEGTGGALRDSSGNGHDGWIRGATWVRRSDQANMNRADKDVTNDDLDRKVAEAVLKQGFEGLILVLKSNGEERRPVPGDALPDPSEPFFISRLSVKLAINDSSDLLSDIGRLSDLNALNLHNTGAPQASWQDLSPLSGLTQLEHFSLNHCAVTAEGVHALSGMRNLKFLGIEVAGLTSDDMQVLGDMKELRNIYLAGQLDEQTLEILTGLPELDNVSLTYTSLTDKGLQSLGKLIKLRGLDLRWCTISGDGLKYLGSCSDLEVMTLASATVEDLFGLQALSNLRFLDIVNTLAPPDQVAEIQRALPNCKIISDSVRGLAWTKTDPDQLACQWLISVGGHGTMVEWSGFGAHLPDFELGIFYEGMPCYLRSVDVTDNAAVDDTSLKNLAGLIHLEKLNLKGTSITDACIPHFERLRALRWLKLTGTKLSAEGVSRIAAMLPECGIISDQDGSIDGNPGDAPNFALAFDGKTADVELTQIEHNPDGSFTIEATVARAESSAGQINILSAEDSDGSIVMAILANGRPSVQMWERTGMSQSEALSVVQPGAHTHIAGVFDDEVLRVFVDGKLEGTASIGKLSQPSSIFHLGKNFEHGQNFTIDEIRISSTARYSEDFTPVERFEPDEHTLALYHCDEGTGGALRDSSGNGHDGWIRGATWVKSSDHTPEREVVLKPEGSLSEAENLDQDDSIEIVIE</sequence>
<dbReference type="InterPro" id="IPR032675">
    <property type="entry name" value="LRR_dom_sf"/>
</dbReference>
<proteinExistence type="predicted"/>
<dbReference type="InterPro" id="IPR013320">
    <property type="entry name" value="ConA-like_dom_sf"/>
</dbReference>
<dbReference type="Proteomes" id="UP000319143">
    <property type="component" value="Unassembled WGS sequence"/>
</dbReference>
<dbReference type="Pfam" id="PF13385">
    <property type="entry name" value="Laminin_G_3"/>
    <property type="match status" value="2"/>
</dbReference>
<gene>
    <name evidence="1" type="ORF">Poly41_62190</name>
</gene>
<dbReference type="AlphaFoldDB" id="A0A5C6D3H5"/>
<evidence type="ECO:0000313" key="2">
    <source>
        <dbReference type="Proteomes" id="UP000319143"/>
    </source>
</evidence>
<dbReference type="InterPro" id="IPR006553">
    <property type="entry name" value="Leu-rich_rpt_Cys-con_subtyp"/>
</dbReference>
<dbReference type="Pfam" id="PF13516">
    <property type="entry name" value="LRR_6"/>
    <property type="match status" value="2"/>
</dbReference>
<dbReference type="PANTHER" id="PTHR13318">
    <property type="entry name" value="PARTNER OF PAIRED, ISOFORM B-RELATED"/>
    <property type="match status" value="1"/>
</dbReference>
<protein>
    <submittedName>
        <fullName evidence="1">Leucine Rich repeats (2 copies)</fullName>
    </submittedName>
</protein>
<name>A0A5C6D3H5_9BACT</name>
<comment type="caution">
    <text evidence="1">The sequence shown here is derived from an EMBL/GenBank/DDBJ whole genome shotgun (WGS) entry which is preliminary data.</text>
</comment>
<evidence type="ECO:0000313" key="1">
    <source>
        <dbReference type="EMBL" id="TWU31350.1"/>
    </source>
</evidence>
<dbReference type="EMBL" id="SJPV01000017">
    <property type="protein sequence ID" value="TWU31350.1"/>
    <property type="molecule type" value="Genomic_DNA"/>
</dbReference>
<dbReference type="SUPFAM" id="SSF49899">
    <property type="entry name" value="Concanavalin A-like lectins/glucanases"/>
    <property type="match status" value="2"/>
</dbReference>
<dbReference type="SMART" id="SM00367">
    <property type="entry name" value="LRR_CC"/>
    <property type="match status" value="7"/>
</dbReference>
<dbReference type="Gene3D" id="3.80.10.10">
    <property type="entry name" value="Ribonuclease Inhibitor"/>
    <property type="match status" value="5"/>
</dbReference>
<dbReference type="SMART" id="SM00368">
    <property type="entry name" value="LRR_RI"/>
    <property type="match status" value="4"/>
</dbReference>
<dbReference type="GO" id="GO:0031146">
    <property type="term" value="P:SCF-dependent proteasomal ubiquitin-dependent protein catabolic process"/>
    <property type="evidence" value="ECO:0007669"/>
    <property type="project" value="TreeGrafter"/>
</dbReference>
<dbReference type="Gene3D" id="2.60.120.200">
    <property type="match status" value="2"/>
</dbReference>
<dbReference type="InterPro" id="IPR001611">
    <property type="entry name" value="Leu-rich_rpt"/>
</dbReference>
<reference evidence="1 2" key="1">
    <citation type="submission" date="2019-02" db="EMBL/GenBank/DDBJ databases">
        <title>Deep-cultivation of Planctomycetes and their phenomic and genomic characterization uncovers novel biology.</title>
        <authorList>
            <person name="Wiegand S."/>
            <person name="Jogler M."/>
            <person name="Boedeker C."/>
            <person name="Pinto D."/>
            <person name="Vollmers J."/>
            <person name="Rivas-Marin E."/>
            <person name="Kohn T."/>
            <person name="Peeters S.H."/>
            <person name="Heuer A."/>
            <person name="Rast P."/>
            <person name="Oberbeckmann S."/>
            <person name="Bunk B."/>
            <person name="Jeske O."/>
            <person name="Meyerdierks A."/>
            <person name="Storesund J.E."/>
            <person name="Kallscheuer N."/>
            <person name="Luecker S."/>
            <person name="Lage O.M."/>
            <person name="Pohl T."/>
            <person name="Merkel B.J."/>
            <person name="Hornburger P."/>
            <person name="Mueller R.-W."/>
            <person name="Bruemmer F."/>
            <person name="Labrenz M."/>
            <person name="Spormann A.M."/>
            <person name="Op Den Camp H."/>
            <person name="Overmann J."/>
            <person name="Amann R."/>
            <person name="Jetten M.S.M."/>
            <person name="Mascher T."/>
            <person name="Medema M.H."/>
            <person name="Devos D.P."/>
            <person name="Kaster A.-K."/>
            <person name="Ovreas L."/>
            <person name="Rohde M."/>
            <person name="Galperin M.Y."/>
            <person name="Jogler C."/>
        </authorList>
    </citation>
    <scope>NUCLEOTIDE SEQUENCE [LARGE SCALE GENOMIC DNA]</scope>
    <source>
        <strain evidence="1 2">Poly41</strain>
    </source>
</reference>
<organism evidence="1 2">
    <name type="scientific">Novipirellula artificiosorum</name>
    <dbReference type="NCBI Taxonomy" id="2528016"/>
    <lineage>
        <taxon>Bacteria</taxon>
        <taxon>Pseudomonadati</taxon>
        <taxon>Planctomycetota</taxon>
        <taxon>Planctomycetia</taxon>
        <taxon>Pirellulales</taxon>
        <taxon>Pirellulaceae</taxon>
        <taxon>Novipirellula</taxon>
    </lineage>
</organism>
<dbReference type="GO" id="GO:0019005">
    <property type="term" value="C:SCF ubiquitin ligase complex"/>
    <property type="evidence" value="ECO:0007669"/>
    <property type="project" value="TreeGrafter"/>
</dbReference>
<keyword evidence="2" id="KW-1185">Reference proteome</keyword>